<reference evidence="10 11" key="1">
    <citation type="submission" date="2016-07" db="EMBL/GenBank/DDBJ databases">
        <title>Pervasive Adenine N6-methylation of Active Genes in Fungi.</title>
        <authorList>
            <consortium name="DOE Joint Genome Institute"/>
            <person name="Mondo S.J."/>
            <person name="Dannebaum R.O."/>
            <person name="Kuo R.C."/>
            <person name="Labutti K."/>
            <person name="Haridas S."/>
            <person name="Kuo A."/>
            <person name="Salamov A."/>
            <person name="Ahrendt S.R."/>
            <person name="Lipzen A."/>
            <person name="Sullivan W."/>
            <person name="Andreopoulos W.B."/>
            <person name="Clum A."/>
            <person name="Lindquist E."/>
            <person name="Daum C."/>
            <person name="Ramamoorthy G.K."/>
            <person name="Gryganskyi A."/>
            <person name="Culley D."/>
            <person name="Magnuson J.K."/>
            <person name="James T.Y."/>
            <person name="O'Malley M.A."/>
            <person name="Stajich J.E."/>
            <person name="Spatafora J.W."/>
            <person name="Visel A."/>
            <person name="Grigoriev I.V."/>
        </authorList>
    </citation>
    <scope>NUCLEOTIDE SEQUENCE [LARGE SCALE GENOMIC DNA]</scope>
    <source>
        <strain evidence="10 11">NRRL 1336</strain>
    </source>
</reference>
<accession>A0A1X2IT64</accession>
<dbReference type="EMBL" id="MCGE01000005">
    <property type="protein sequence ID" value="ORZ21712.1"/>
    <property type="molecule type" value="Genomic_DNA"/>
</dbReference>
<evidence type="ECO:0008006" key="12">
    <source>
        <dbReference type="Google" id="ProtNLM"/>
    </source>
</evidence>
<keyword evidence="5" id="KW-0539">Nucleus</keyword>
<dbReference type="Gene3D" id="3.30.70.2460">
    <property type="entry name" value="Rad4, beta-hairpin domain BHD3"/>
    <property type="match status" value="1"/>
</dbReference>
<evidence type="ECO:0000313" key="10">
    <source>
        <dbReference type="EMBL" id="ORZ21712.1"/>
    </source>
</evidence>
<evidence type="ECO:0000256" key="6">
    <source>
        <dbReference type="SAM" id="MobiDB-lite"/>
    </source>
</evidence>
<evidence type="ECO:0000256" key="4">
    <source>
        <dbReference type="ARBA" id="ARBA00023204"/>
    </source>
</evidence>
<evidence type="ECO:0000313" key="11">
    <source>
        <dbReference type="Proteomes" id="UP000193560"/>
    </source>
</evidence>
<feature type="domain" description="Rad4 beta-hairpin" evidence="7">
    <location>
        <begin position="511"/>
        <end position="567"/>
    </location>
</feature>
<dbReference type="Pfam" id="PF10405">
    <property type="entry name" value="BHD_3"/>
    <property type="match status" value="1"/>
</dbReference>
<dbReference type="GO" id="GO:0000111">
    <property type="term" value="C:nucleotide-excision repair factor 2 complex"/>
    <property type="evidence" value="ECO:0007669"/>
    <property type="project" value="TreeGrafter"/>
</dbReference>
<protein>
    <recommendedName>
        <fullName evidence="12">Rad4 transglutaminase-like domain-domain-containing protein</fullName>
    </recommendedName>
</protein>
<dbReference type="InterPro" id="IPR004583">
    <property type="entry name" value="DNA_repair_Rad4"/>
</dbReference>
<dbReference type="PANTHER" id="PTHR12135">
    <property type="entry name" value="DNA REPAIR PROTEIN XP-C / RAD4"/>
    <property type="match status" value="1"/>
</dbReference>
<keyword evidence="3" id="KW-0227">DNA damage</keyword>
<dbReference type="InterPro" id="IPR036985">
    <property type="entry name" value="Transglutaminase-like_sf"/>
</dbReference>
<dbReference type="GO" id="GO:0006289">
    <property type="term" value="P:nucleotide-excision repair"/>
    <property type="evidence" value="ECO:0007669"/>
    <property type="project" value="InterPro"/>
</dbReference>
<feature type="compositionally biased region" description="Polar residues" evidence="6">
    <location>
        <begin position="332"/>
        <end position="359"/>
    </location>
</feature>
<dbReference type="GO" id="GO:0003684">
    <property type="term" value="F:damaged DNA binding"/>
    <property type="evidence" value="ECO:0007669"/>
    <property type="project" value="InterPro"/>
</dbReference>
<sequence length="824" mass="94505">MGKRKGKSLQNKNSNERDTEPSHSKRRRKQSVDNGIETSPAAIGEQLMTDTSVEMNGTGMDINDDGSDDDSIDWETVELPKWAPAVTTNQQRQTLGQDGGDADADHDHLVPHEQYNDVQIVFEAPRAVLKKSKWEMAYQRQLRDWMHNSHVVLLVGHFLIRNNWCSREDIKSVCLSVIPDYIASQNERKDESDQQFYTTIKWLMAWWHGYFKVTAPGMVTRPLEAFTSIPILDPQGNMIQELESHVQRLGIQDSEKIDDPTSFVNFLAEKEGSRDISAQLFTSLLRTLGFETRLVCSLQPIPFRIPATRTDKASSSSSSPTAMGTELKGGSTKISTRNTGAKNKSSLGTKTDNTQYQSNKAKPPTIWCEVWNNHQQKWICVDPIRQFYNNPNQMEPGVSNRQNILSFVLAFEEQQYGGGSVKSKKRQRIKRVVDVTRRYTTHLPKALVQRERDLTKRERQGGWRLWSELFLYGLQPTELSQLQQNNTGPSSPSSSVSRYNMEQVELEQTQQAQKMPTSIQGFHNHPLYVLERHLKKFEVLYHPTMDNNQMVIGHIRGENIYPRSCVQQIHTRESWIKQGRVVMDNQVPVKRILAHAVTLEKKRLQEEAKLQGDPLHANCFGHWQTTPYKAPPVIDGKIPKNNYGRVDLFTPDMLPEGGAHIQIDGVGKIAKQLGIDYAEALVDFEFVRGRSVPLVNGIIVAKENEFILLEAWREHEHHKANKAMAKQEKEVYDRWRKLIQGAMIDARIDNTYGKQQHLLLDTMNMDKHVERNTDAGYSGDNRNKHRTTNDTAWDRYLAQRRQQENTKDDDNNDDSDGFKHLLFD</sequence>
<dbReference type="GO" id="GO:0003697">
    <property type="term" value="F:single-stranded DNA binding"/>
    <property type="evidence" value="ECO:0007669"/>
    <property type="project" value="TreeGrafter"/>
</dbReference>
<comment type="subcellular location">
    <subcellularLocation>
        <location evidence="1">Nucleus</location>
    </subcellularLocation>
</comment>
<proteinExistence type="inferred from homology"/>
<dbReference type="GO" id="GO:0071942">
    <property type="term" value="C:XPC complex"/>
    <property type="evidence" value="ECO:0007669"/>
    <property type="project" value="TreeGrafter"/>
</dbReference>
<keyword evidence="4" id="KW-0234">DNA repair</keyword>
<evidence type="ECO:0000256" key="1">
    <source>
        <dbReference type="ARBA" id="ARBA00004123"/>
    </source>
</evidence>
<dbReference type="FunFam" id="3.30.70.2460:FF:000001">
    <property type="entry name" value="DNA repair protein Rad4 family"/>
    <property type="match status" value="1"/>
</dbReference>
<dbReference type="Gene3D" id="3.90.260.10">
    <property type="entry name" value="Transglutaminase-like"/>
    <property type="match status" value="1"/>
</dbReference>
<dbReference type="InterPro" id="IPR018327">
    <property type="entry name" value="BHD_2"/>
</dbReference>
<name>A0A1X2IT64_9FUNG</name>
<evidence type="ECO:0000256" key="3">
    <source>
        <dbReference type="ARBA" id="ARBA00022763"/>
    </source>
</evidence>
<dbReference type="SMART" id="SM01030">
    <property type="entry name" value="BHD_1"/>
    <property type="match status" value="1"/>
</dbReference>
<dbReference type="Gene3D" id="2.20.20.110">
    <property type="entry name" value="Rad4, beta-hairpin domain BHD1"/>
    <property type="match status" value="1"/>
</dbReference>
<gene>
    <name evidence="10" type="ORF">BCR42DRAFT_488737</name>
</gene>
<dbReference type="InterPro" id="IPR018325">
    <property type="entry name" value="Rad4/PNGase_transGLS-fold"/>
</dbReference>
<dbReference type="SUPFAM" id="SSF54001">
    <property type="entry name" value="Cysteine proteinases"/>
    <property type="match status" value="1"/>
</dbReference>
<dbReference type="Pfam" id="PF10403">
    <property type="entry name" value="BHD_1"/>
    <property type="match status" value="1"/>
</dbReference>
<dbReference type="InterPro" id="IPR042488">
    <property type="entry name" value="Rad4_BHD3_sf"/>
</dbReference>
<evidence type="ECO:0000259" key="9">
    <source>
        <dbReference type="SMART" id="SM01032"/>
    </source>
</evidence>
<evidence type="ECO:0000256" key="5">
    <source>
        <dbReference type="ARBA" id="ARBA00023242"/>
    </source>
</evidence>
<keyword evidence="11" id="KW-1185">Reference proteome</keyword>
<dbReference type="InterPro" id="IPR018326">
    <property type="entry name" value="Rad4_beta-hairpin_dom1"/>
</dbReference>
<comment type="caution">
    <text evidence="10">The sequence shown here is derived from an EMBL/GenBank/DDBJ whole genome shotgun (WGS) entry which is preliminary data.</text>
</comment>
<feature type="region of interest" description="Disordered" evidence="6">
    <location>
        <begin position="308"/>
        <end position="359"/>
    </location>
</feature>
<evidence type="ECO:0000259" key="8">
    <source>
        <dbReference type="SMART" id="SM01031"/>
    </source>
</evidence>
<dbReference type="AlphaFoldDB" id="A0A1X2IT64"/>
<dbReference type="GO" id="GO:0005737">
    <property type="term" value="C:cytoplasm"/>
    <property type="evidence" value="ECO:0007669"/>
    <property type="project" value="TreeGrafter"/>
</dbReference>
<dbReference type="InterPro" id="IPR038765">
    <property type="entry name" value="Papain-like_cys_pep_sf"/>
</dbReference>
<dbReference type="GO" id="GO:0006298">
    <property type="term" value="P:mismatch repair"/>
    <property type="evidence" value="ECO:0007669"/>
    <property type="project" value="TreeGrafter"/>
</dbReference>
<dbReference type="SMART" id="SM01032">
    <property type="entry name" value="BHD_3"/>
    <property type="match status" value="1"/>
</dbReference>
<dbReference type="STRING" id="90262.A0A1X2IT64"/>
<dbReference type="SMART" id="SM01031">
    <property type="entry name" value="BHD_2"/>
    <property type="match status" value="1"/>
</dbReference>
<comment type="similarity">
    <text evidence="2">Belongs to the XPC family.</text>
</comment>
<feature type="domain" description="Rad4 beta-hairpin" evidence="8">
    <location>
        <begin position="569"/>
        <end position="631"/>
    </location>
</feature>
<organism evidence="10 11">
    <name type="scientific">Absidia repens</name>
    <dbReference type="NCBI Taxonomy" id="90262"/>
    <lineage>
        <taxon>Eukaryota</taxon>
        <taxon>Fungi</taxon>
        <taxon>Fungi incertae sedis</taxon>
        <taxon>Mucoromycota</taxon>
        <taxon>Mucoromycotina</taxon>
        <taxon>Mucoromycetes</taxon>
        <taxon>Mucorales</taxon>
        <taxon>Cunninghamellaceae</taxon>
        <taxon>Absidia</taxon>
    </lineage>
</organism>
<dbReference type="InterPro" id="IPR018328">
    <property type="entry name" value="Rad4_beta-hairpin_dom3"/>
</dbReference>
<dbReference type="PANTHER" id="PTHR12135:SF0">
    <property type="entry name" value="DNA REPAIR PROTEIN COMPLEMENTING XP-C CELLS"/>
    <property type="match status" value="1"/>
</dbReference>
<dbReference type="Proteomes" id="UP000193560">
    <property type="component" value="Unassembled WGS sequence"/>
</dbReference>
<dbReference type="OrthoDB" id="300780at2759"/>
<feature type="compositionally biased region" description="Basic and acidic residues" evidence="6">
    <location>
        <begin position="14"/>
        <end position="23"/>
    </location>
</feature>
<feature type="region of interest" description="Disordered" evidence="6">
    <location>
        <begin position="1"/>
        <end position="48"/>
    </location>
</feature>
<dbReference type="Pfam" id="PF10404">
    <property type="entry name" value="BHD_2"/>
    <property type="match status" value="1"/>
</dbReference>
<feature type="region of interest" description="Disordered" evidence="6">
    <location>
        <begin position="771"/>
        <end position="795"/>
    </location>
</feature>
<evidence type="ECO:0000259" key="7">
    <source>
        <dbReference type="SMART" id="SM01030"/>
    </source>
</evidence>
<evidence type="ECO:0000256" key="2">
    <source>
        <dbReference type="ARBA" id="ARBA00009525"/>
    </source>
</evidence>
<feature type="domain" description="Rad4 beta-hairpin" evidence="9">
    <location>
        <begin position="638"/>
        <end position="712"/>
    </location>
</feature>
<dbReference type="Pfam" id="PF03835">
    <property type="entry name" value="Rad4"/>
    <property type="match status" value="1"/>
</dbReference>